<dbReference type="KEGG" id="pvp:105310434"/>
<evidence type="ECO:0000313" key="4">
    <source>
        <dbReference type="RefSeq" id="XP_023382494.1"/>
    </source>
</evidence>
<organism evidence="3 4">
    <name type="scientific">Pteropus vampyrus</name>
    <name type="common">Large flying fox</name>
    <dbReference type="NCBI Taxonomy" id="132908"/>
    <lineage>
        <taxon>Eukaryota</taxon>
        <taxon>Metazoa</taxon>
        <taxon>Chordata</taxon>
        <taxon>Craniata</taxon>
        <taxon>Vertebrata</taxon>
        <taxon>Euteleostomi</taxon>
        <taxon>Mammalia</taxon>
        <taxon>Eutheria</taxon>
        <taxon>Laurasiatheria</taxon>
        <taxon>Chiroptera</taxon>
        <taxon>Yinpterochiroptera</taxon>
        <taxon>Pteropodoidea</taxon>
        <taxon>Pteropodidae</taxon>
        <taxon>Pteropodinae</taxon>
        <taxon>Pteropus</taxon>
    </lineage>
</organism>
<proteinExistence type="predicted"/>
<dbReference type="PROSITE" id="PS50024">
    <property type="entry name" value="SEA"/>
    <property type="match status" value="1"/>
</dbReference>
<dbReference type="OrthoDB" id="10055367at2759"/>
<sequence length="144" mass="15479">MVYFRALVNFTRSIDYSPQLEDASSEAFREVSEALVDTLESEYLKIPGDQIVSVVFIKELDGWVFVELDVGSEGNADGAQIEEVLRTVISSGSIASYITSPQGFQFRRLGTGEPILGPGVTSPSFSDSYGSPLSVPTMGSLSLG</sequence>
<feature type="region of interest" description="Disordered" evidence="1">
    <location>
        <begin position="120"/>
        <end position="144"/>
    </location>
</feature>
<dbReference type="SMART" id="SM00200">
    <property type="entry name" value="SEA"/>
    <property type="match status" value="1"/>
</dbReference>
<dbReference type="Proteomes" id="UP000515202">
    <property type="component" value="Unplaced"/>
</dbReference>
<protein>
    <submittedName>
        <fullName evidence="4">Basement membrane-specific heparan sulfate proteoglycan core protein-like</fullName>
    </submittedName>
</protein>
<keyword evidence="3" id="KW-1185">Reference proteome</keyword>
<reference evidence="4" key="1">
    <citation type="submission" date="2025-08" db="UniProtKB">
        <authorList>
            <consortium name="RefSeq"/>
        </authorList>
    </citation>
    <scope>IDENTIFICATION</scope>
    <source>
        <tissue evidence="4">Kidney</tissue>
    </source>
</reference>
<evidence type="ECO:0000259" key="2">
    <source>
        <dbReference type="PROSITE" id="PS50024"/>
    </source>
</evidence>
<gene>
    <name evidence="4" type="primary">LOC105310434</name>
</gene>
<dbReference type="GeneID" id="105310434"/>
<dbReference type="InterPro" id="IPR000082">
    <property type="entry name" value="SEA_dom"/>
</dbReference>
<evidence type="ECO:0000313" key="3">
    <source>
        <dbReference type="Proteomes" id="UP000515202"/>
    </source>
</evidence>
<name>A0A6P6C569_PTEVA</name>
<feature type="domain" description="SEA" evidence="2">
    <location>
        <begin position="1"/>
        <end position="111"/>
    </location>
</feature>
<dbReference type="AlphaFoldDB" id="A0A6P6C569"/>
<dbReference type="RefSeq" id="XP_023382494.1">
    <property type="nucleotide sequence ID" value="XM_023526726.1"/>
</dbReference>
<accession>A0A6P6C569</accession>
<feature type="compositionally biased region" description="Polar residues" evidence="1">
    <location>
        <begin position="121"/>
        <end position="131"/>
    </location>
</feature>
<evidence type="ECO:0000256" key="1">
    <source>
        <dbReference type="SAM" id="MobiDB-lite"/>
    </source>
</evidence>